<name>A0ABX0QAU0_9BACT</name>
<accession>A0ABX0QAU0</accession>
<protein>
    <recommendedName>
        <fullName evidence="3">Lipocalin-like domain-containing protein</fullName>
    </recommendedName>
</protein>
<dbReference type="RefSeq" id="WP_085414926.1">
    <property type="nucleotide sequence ID" value="NZ_WAEL01000001.1"/>
</dbReference>
<evidence type="ECO:0008006" key="3">
    <source>
        <dbReference type="Google" id="ProtNLM"/>
    </source>
</evidence>
<gene>
    <name evidence="1" type="ORF">F7231_02080</name>
</gene>
<dbReference type="Proteomes" id="UP000606008">
    <property type="component" value="Unassembled WGS sequence"/>
</dbReference>
<dbReference type="EMBL" id="WAEL01000001">
    <property type="protein sequence ID" value="NID08948.1"/>
    <property type="molecule type" value="Genomic_DNA"/>
</dbReference>
<proteinExistence type="predicted"/>
<evidence type="ECO:0000313" key="1">
    <source>
        <dbReference type="EMBL" id="NID08948.1"/>
    </source>
</evidence>
<evidence type="ECO:0000313" key="2">
    <source>
        <dbReference type="Proteomes" id="UP000606008"/>
    </source>
</evidence>
<organism evidence="1 2">
    <name type="scientific">Fibrivirga algicola</name>
    <dbReference type="NCBI Taxonomy" id="2950420"/>
    <lineage>
        <taxon>Bacteria</taxon>
        <taxon>Pseudomonadati</taxon>
        <taxon>Bacteroidota</taxon>
        <taxon>Cytophagia</taxon>
        <taxon>Cytophagales</taxon>
        <taxon>Spirosomataceae</taxon>
        <taxon>Fibrivirga</taxon>
    </lineage>
</organism>
<dbReference type="PROSITE" id="PS51257">
    <property type="entry name" value="PROKAR_LIPOPROTEIN"/>
    <property type="match status" value="1"/>
</dbReference>
<comment type="caution">
    <text evidence="1">The sequence shown here is derived from an EMBL/GenBank/DDBJ whole genome shotgun (WGS) entry which is preliminary data.</text>
</comment>
<sequence length="171" mass="17874">MKRPLRLPGASALLLAVFLMTFGCKSSTPDPVVLTSLQGSWKITGLTVDPAFMYSGVGITNLITALPLLGETCVENAVVTFNSNGSISNNIATQPTCTNATYTKLLVNTFFGPTTTYAEPNATTATLTTGGQVVTGTKTFTTNTVTLVAKLPTDPLGTPVATTYTVVMTKQ</sequence>
<reference evidence="1" key="1">
    <citation type="submission" date="2024-05" db="EMBL/GenBank/DDBJ databases">
        <authorList>
            <person name="Jung D.-H."/>
        </authorList>
    </citation>
    <scope>NUCLEOTIDE SEQUENCE</scope>
    <source>
        <strain evidence="1">JA-25</strain>
    </source>
</reference>
<keyword evidence="2" id="KW-1185">Reference proteome</keyword>